<gene>
    <name evidence="3" type="ORF">SAMN05444342_4353</name>
</gene>
<evidence type="ECO:0000256" key="1">
    <source>
        <dbReference type="SAM" id="MobiDB-lite"/>
    </source>
</evidence>
<keyword evidence="3" id="KW-0378">Hydrolase</keyword>
<evidence type="ECO:0000256" key="2">
    <source>
        <dbReference type="SAM" id="Phobius"/>
    </source>
</evidence>
<feature type="compositionally biased region" description="Polar residues" evidence="1">
    <location>
        <begin position="425"/>
        <end position="434"/>
    </location>
</feature>
<dbReference type="RefSeq" id="WP_139025524.1">
    <property type="nucleotide sequence ID" value="NZ_AEMG01000016.1"/>
</dbReference>
<dbReference type="InterPro" id="IPR027268">
    <property type="entry name" value="Peptidase_M4/M1_CTD_sf"/>
</dbReference>
<keyword evidence="3" id="KW-0645">Protease</keyword>
<organism evidence="3 4">
    <name type="scientific">Haladaptatus paucihalophilus DX253</name>
    <dbReference type="NCBI Taxonomy" id="797209"/>
    <lineage>
        <taxon>Archaea</taxon>
        <taxon>Methanobacteriati</taxon>
        <taxon>Methanobacteriota</taxon>
        <taxon>Stenosarchaea group</taxon>
        <taxon>Halobacteria</taxon>
        <taxon>Halobacteriales</taxon>
        <taxon>Haladaptataceae</taxon>
        <taxon>Haladaptatus</taxon>
    </lineage>
</organism>
<evidence type="ECO:0000313" key="3">
    <source>
        <dbReference type="EMBL" id="SHL66090.1"/>
    </source>
</evidence>
<reference evidence="4" key="1">
    <citation type="submission" date="2016-11" db="EMBL/GenBank/DDBJ databases">
        <authorList>
            <person name="Varghese N."/>
            <person name="Submissions S."/>
        </authorList>
    </citation>
    <scope>NUCLEOTIDE SEQUENCE [LARGE SCALE GENOMIC DNA]</scope>
    <source>
        <strain evidence="4">DX253</strain>
    </source>
</reference>
<dbReference type="GO" id="GO:0006508">
    <property type="term" value="P:proteolysis"/>
    <property type="evidence" value="ECO:0007669"/>
    <property type="project" value="UniProtKB-KW"/>
</dbReference>
<keyword evidence="2" id="KW-0472">Membrane</keyword>
<feature type="transmembrane region" description="Helical" evidence="2">
    <location>
        <begin position="456"/>
        <end position="477"/>
    </location>
</feature>
<name>A0A1M7CFX2_HALPU</name>
<dbReference type="Proteomes" id="UP000184203">
    <property type="component" value="Unassembled WGS sequence"/>
</dbReference>
<proteinExistence type="predicted"/>
<keyword evidence="4" id="KW-1185">Reference proteome</keyword>
<dbReference type="OrthoDB" id="271491at2157"/>
<keyword evidence="2" id="KW-0812">Transmembrane</keyword>
<dbReference type="Gene3D" id="1.10.390.10">
    <property type="entry name" value="Neutral Protease Domain 2"/>
    <property type="match status" value="1"/>
</dbReference>
<dbReference type="GO" id="GO:0008237">
    <property type="term" value="F:metallopeptidase activity"/>
    <property type="evidence" value="ECO:0007669"/>
    <property type="project" value="UniProtKB-KW"/>
</dbReference>
<feature type="region of interest" description="Disordered" evidence="1">
    <location>
        <begin position="402"/>
        <end position="447"/>
    </location>
</feature>
<keyword evidence="2" id="KW-1133">Transmembrane helix</keyword>
<keyword evidence="3" id="KW-0482">Metalloprotease</keyword>
<evidence type="ECO:0000313" key="4">
    <source>
        <dbReference type="Proteomes" id="UP000184203"/>
    </source>
</evidence>
<sequence>MGSVGLVSGRTVALLLVLSLVAGTFVPPATAQSSSDPPRVSISVERRPADHGVVRYHLDFETPGDAHRFWLINYTGNVVSSEGFVADSTKNGNHALRWDGETESPSMTITTSVKSGNGREFAATDDWTLAPTPRVSVAWGESGDDEWSYFHPFQDEYPNRDVSFADAGVLGSAFTYVGKYDEHVRSENGQRFRMIVAADASPAESPRNVFDSLAAASKRIPGETPNDVLLFVLPDPIWRGGYASPRYDELWVHEAARLDDPQNLWLHEYIHTRQSFDLGDRMSWFREASAAYFASDLAMQQGRTSKSAVADTLSLKSYDESVLSNTDTWANREVPYYRGALTLWALDEKIQKATDGKRSLMDVFDRMNRRDGTVTYADFTKIVADVAGQSMTPWLDEHVTTTTKPNLEPLRNSDSAGSNVGKAASDSNGNGNSGKESDGLSDVQPPAKTGDLPSTLVLWGGLGLVGLVFGLTLAQYVSGFVSRFRGGE</sequence>
<dbReference type="AlphaFoldDB" id="A0A1M7CFX2"/>
<accession>A0A1M7CFX2</accession>
<dbReference type="EMBL" id="FRAN01000010">
    <property type="protein sequence ID" value="SHL66090.1"/>
    <property type="molecule type" value="Genomic_DNA"/>
</dbReference>
<protein>
    <submittedName>
        <fullName evidence="3">Predicted metalloprotease, contains C-terminal PDZ domain</fullName>
    </submittedName>
</protein>